<feature type="compositionally biased region" description="Polar residues" evidence="4">
    <location>
        <begin position="670"/>
        <end position="683"/>
    </location>
</feature>
<dbReference type="InterPro" id="IPR058430">
    <property type="entry name" value="DUF8117"/>
</dbReference>
<feature type="repeat" description="ANK" evidence="3">
    <location>
        <begin position="1398"/>
        <end position="1430"/>
    </location>
</feature>
<dbReference type="SMART" id="SM00248">
    <property type="entry name" value="ANK"/>
    <property type="match status" value="7"/>
</dbReference>
<feature type="compositionally biased region" description="Basic and acidic residues" evidence="4">
    <location>
        <begin position="1456"/>
        <end position="1471"/>
    </location>
</feature>
<reference evidence="6 7" key="1">
    <citation type="submission" date="2018-04" db="EMBL/GenBank/DDBJ databases">
        <title>The genome of golden apple snail Pomacea canaliculata provides insight into stress tolerance and invasive adaptation.</title>
        <authorList>
            <person name="Liu C."/>
            <person name="Liu B."/>
            <person name="Ren Y."/>
            <person name="Zhang Y."/>
            <person name="Wang H."/>
            <person name="Li S."/>
            <person name="Jiang F."/>
            <person name="Yin L."/>
            <person name="Zhang G."/>
            <person name="Qian W."/>
            <person name="Fan W."/>
        </authorList>
    </citation>
    <scope>NUCLEOTIDE SEQUENCE [LARGE SCALE GENOMIC DNA]</scope>
    <source>
        <strain evidence="6">SZHN2017</strain>
        <tissue evidence="6">Muscle</tissue>
    </source>
</reference>
<evidence type="ECO:0000256" key="1">
    <source>
        <dbReference type="ARBA" id="ARBA00022737"/>
    </source>
</evidence>
<dbReference type="PROSITE" id="PS50297">
    <property type="entry name" value="ANK_REP_REGION"/>
    <property type="match status" value="2"/>
</dbReference>
<dbReference type="PRINTS" id="PR01415">
    <property type="entry name" value="ANKYRIN"/>
</dbReference>
<evidence type="ECO:0000256" key="2">
    <source>
        <dbReference type="ARBA" id="ARBA00023043"/>
    </source>
</evidence>
<feature type="region of interest" description="Disordered" evidence="4">
    <location>
        <begin position="1456"/>
        <end position="1495"/>
    </location>
</feature>
<dbReference type="Pfam" id="PF12796">
    <property type="entry name" value="Ank_2"/>
    <property type="match status" value="2"/>
</dbReference>
<evidence type="ECO:0000256" key="4">
    <source>
        <dbReference type="SAM" id="MobiDB-lite"/>
    </source>
</evidence>
<feature type="compositionally biased region" description="Polar residues" evidence="4">
    <location>
        <begin position="955"/>
        <end position="976"/>
    </location>
</feature>
<feature type="compositionally biased region" description="Basic and acidic residues" evidence="4">
    <location>
        <begin position="1486"/>
        <end position="1495"/>
    </location>
</feature>
<organism evidence="6 7">
    <name type="scientific">Pomacea canaliculata</name>
    <name type="common">Golden apple snail</name>
    <dbReference type="NCBI Taxonomy" id="400727"/>
    <lineage>
        <taxon>Eukaryota</taxon>
        <taxon>Metazoa</taxon>
        <taxon>Spiralia</taxon>
        <taxon>Lophotrochozoa</taxon>
        <taxon>Mollusca</taxon>
        <taxon>Gastropoda</taxon>
        <taxon>Caenogastropoda</taxon>
        <taxon>Architaenioglossa</taxon>
        <taxon>Ampullarioidea</taxon>
        <taxon>Ampullariidae</taxon>
        <taxon>Pomacea</taxon>
    </lineage>
</organism>
<proteinExistence type="predicted"/>
<comment type="caution">
    <text evidence="6">The sequence shown here is derived from an EMBL/GenBank/DDBJ whole genome shotgun (WGS) entry which is preliminary data.</text>
</comment>
<dbReference type="PANTHER" id="PTHR24123:SF33">
    <property type="entry name" value="PROTEIN HOS4"/>
    <property type="match status" value="1"/>
</dbReference>
<evidence type="ECO:0000256" key="3">
    <source>
        <dbReference type="PROSITE-ProRule" id="PRU00023"/>
    </source>
</evidence>
<feature type="domain" description="DUF8117" evidence="5">
    <location>
        <begin position="42"/>
        <end position="172"/>
    </location>
</feature>
<evidence type="ECO:0000313" key="7">
    <source>
        <dbReference type="Proteomes" id="UP000245119"/>
    </source>
</evidence>
<dbReference type="InterPro" id="IPR051165">
    <property type="entry name" value="Multifunctional_ANK_Repeat"/>
</dbReference>
<feature type="region of interest" description="Disordered" evidence="4">
    <location>
        <begin position="657"/>
        <end position="736"/>
    </location>
</feature>
<feature type="compositionally biased region" description="Low complexity" evidence="4">
    <location>
        <begin position="1472"/>
        <end position="1485"/>
    </location>
</feature>
<feature type="repeat" description="ANK" evidence="3">
    <location>
        <begin position="1145"/>
        <end position="1180"/>
    </location>
</feature>
<gene>
    <name evidence="6" type="ORF">C0Q70_15560</name>
</gene>
<dbReference type="EMBL" id="PZQS01000009">
    <property type="protein sequence ID" value="PVD25062.1"/>
    <property type="molecule type" value="Genomic_DNA"/>
</dbReference>
<dbReference type="InterPro" id="IPR002110">
    <property type="entry name" value="Ankyrin_rpt"/>
</dbReference>
<feature type="repeat" description="ANK" evidence="3">
    <location>
        <begin position="1182"/>
        <end position="1218"/>
    </location>
</feature>
<dbReference type="PANTHER" id="PTHR24123">
    <property type="entry name" value="ANKYRIN REPEAT-CONTAINING"/>
    <property type="match status" value="1"/>
</dbReference>
<feature type="region of interest" description="Disordered" evidence="4">
    <location>
        <begin position="887"/>
        <end position="1010"/>
    </location>
</feature>
<sequence length="1495" mass="164617">MRRILLHEQNAYLFDEEMLPDNLDYFIRHKDTFRRMWQEQGKTFWSRFVLVFKSYITRYSLLGELPCDSSQLHTVLNFAFIYISQNFVEGKANQAKNLILNIAALGQNKHKYIFLDSKSLTKDPFYTKETRDLFREFFGPANEKASYVKVYLLTPVYMRFGGSVCRCLEMWKGAMEIDPEDDSYWTPPQPLNIGESKGSTLLCPVHLQDCNMKYYQEYVAGDPRRALFLPEAWGIGNPRLEDPENPLYDEVAAFMPDWRYGLTCEKFQEFMAYCSSKYVPPEEQCSECRALAKKLRKKLKRKMKKKQAAMQHDPSEPCSCAGELAVSPVSVEETLSQFIPDDIKSQIKKIAKISGAPSTCECSCHRNPPVLKPLVEELNQNQPFRFEEQKTNGLPFPLPDLEKPVKRACFTANSGSFKRKQDILVPSDDSGTLNLLVVFNVVRRQDPTTNCKEISLTISSVEPAKEMQRNNDLQKNDAPSLTQSLEHLPHIEVLNGDKLSLLLASLPRQCRWAEGAKWCAVSVDYSSVENYSHENVTKFVAKISSVLLGFAKTLMESLLLYIVQRKKRDSAGWVLQEDDIFSLCLSFKQHVQKLSGTVFSIYTGLDLLDSLTSVEERTLLTAPSEVTIKCFEGRTNFSSNEDVSSKLSELSIAPHAESSKNKNLSNVSSQTPEYTADQDSSNPGAIVRPKTKVALSKQAKHVTPQLVTPAGIGTAKSNTKKKKKDDHGLPGMQVSKGIKPREPVKKIRGGITKPYFPPAPQRPSATPNMPGNFPSGLPPNFPLGLPPNFPSGLPPNFPSGLPPNFPTNFPQFHNDDTLVWTSGKNAFIMGNDRDTSELIEYLRAAGNKIMPQASPWCTGLSPGVPGDNQDNPLLSFPAGLGGVSVVQGSPAGSASSPVKPDTAAVKTASESKSNVPASKKKSKSEAKQGGIHKTVWMKSQEGTTNTSDSKHQPDSTKASSATDSNRQEGEASQGSKNLKLESDADNDVVRSLSDKDHADAPRNIPQVRGGEAISDSLQTSGAQIGASADLKIAEAAGTGTTSASKKASREGSSKTLRVCANCLIQEPKPKTYSKCQRCKDESVQEARFYCSRDCQSQGLVYNPGFITRHNESPIHAACTSGDVSGVTACIEDTTQPRALVNKYHEGLTPLHAAALSGSARACDVMRVLLEHGAEVNAQTLGDENTALHLVVENGVFPRDFNIIAFLIENGISLSVRNRKLRTAYDCAMGLGHDDVAAITGGVSAREPCISEAVLNSDLKMLEEAIRLGGNPNIINKEGDNVLNLAIKNKQLWENEQMAEVVIFLLNCGAEASFKDLDGKDAFDLAGERGYHDILEILRRPQMTPRPTKQPAADVNTPNSEGLYPIHLAVQKEESQDRTVEVDSVIQQGARVNQTIEQTGNTALHLCAVLNHSDTADQLLRHGVDLSLKNKDGKTAYDLAKERGHRGVMAVIEAKLKGTQDKMETEKEKEKNSAPLPSPISDLLSPQRRDDSCSSL</sequence>
<dbReference type="Pfam" id="PF26431">
    <property type="entry name" value="DUF8117"/>
    <property type="match status" value="1"/>
</dbReference>
<name>A0A2T7NV71_POMCA</name>
<evidence type="ECO:0000313" key="6">
    <source>
        <dbReference type="EMBL" id="PVD25062.1"/>
    </source>
</evidence>
<keyword evidence="1" id="KW-0677">Repeat</keyword>
<dbReference type="InterPro" id="IPR036770">
    <property type="entry name" value="Ankyrin_rpt-contain_sf"/>
</dbReference>
<keyword evidence="2 3" id="KW-0040">ANK repeat</keyword>
<feature type="compositionally biased region" description="Polar residues" evidence="4">
    <location>
        <begin position="887"/>
        <end position="896"/>
    </location>
</feature>
<dbReference type="PROSITE" id="PS50088">
    <property type="entry name" value="ANK_REPEAT"/>
    <property type="match status" value="3"/>
</dbReference>
<dbReference type="Proteomes" id="UP000245119">
    <property type="component" value="Linkage Group LG9"/>
</dbReference>
<keyword evidence="7" id="KW-1185">Reference proteome</keyword>
<dbReference type="SUPFAM" id="SSF48403">
    <property type="entry name" value="Ankyrin repeat"/>
    <property type="match status" value="1"/>
</dbReference>
<dbReference type="OrthoDB" id="2157354at2759"/>
<dbReference type="STRING" id="400727.A0A2T7NV71"/>
<dbReference type="Gene3D" id="1.25.40.20">
    <property type="entry name" value="Ankyrin repeat-containing domain"/>
    <property type="match status" value="2"/>
</dbReference>
<protein>
    <recommendedName>
        <fullName evidence="5">DUF8117 domain-containing protein</fullName>
    </recommendedName>
</protein>
<accession>A0A2T7NV71</accession>
<evidence type="ECO:0000259" key="5">
    <source>
        <dbReference type="Pfam" id="PF26431"/>
    </source>
</evidence>